<dbReference type="PROSITE" id="PS50808">
    <property type="entry name" value="ZF_BED"/>
    <property type="match status" value="1"/>
</dbReference>
<dbReference type="GO" id="GO:0003677">
    <property type="term" value="F:DNA binding"/>
    <property type="evidence" value="ECO:0007669"/>
    <property type="project" value="InterPro"/>
</dbReference>
<evidence type="ECO:0000256" key="2">
    <source>
        <dbReference type="ARBA" id="ARBA00022771"/>
    </source>
</evidence>
<keyword evidence="5" id="KW-0804">Transcription</keyword>
<keyword evidence="1" id="KW-0479">Metal-binding</keyword>
<dbReference type="SMART" id="SM00614">
    <property type="entry name" value="ZnF_BED"/>
    <property type="match status" value="1"/>
</dbReference>
<feature type="compositionally biased region" description="Polar residues" evidence="7">
    <location>
        <begin position="111"/>
        <end position="122"/>
    </location>
</feature>
<evidence type="ECO:0000256" key="6">
    <source>
        <dbReference type="PROSITE-ProRule" id="PRU00027"/>
    </source>
</evidence>
<feature type="region of interest" description="Disordered" evidence="7">
    <location>
        <begin position="94"/>
        <end position="122"/>
    </location>
</feature>
<dbReference type="PANTHER" id="PTHR46481:SF7">
    <property type="entry name" value="ZINC FINGER BED DOMAIN-CONTAINING PROTEIN RICESLEEPER 2-LIKE"/>
    <property type="match status" value="1"/>
</dbReference>
<dbReference type="InterPro" id="IPR012337">
    <property type="entry name" value="RNaseH-like_sf"/>
</dbReference>
<dbReference type="AlphaFoldDB" id="A0AAQ3KJ09"/>
<protein>
    <recommendedName>
        <fullName evidence="8">BED-type domain-containing protein</fullName>
    </recommendedName>
</protein>
<evidence type="ECO:0000256" key="1">
    <source>
        <dbReference type="ARBA" id="ARBA00022723"/>
    </source>
</evidence>
<accession>A0AAQ3KJ09</accession>
<keyword evidence="3" id="KW-0862">Zinc</keyword>
<keyword evidence="10" id="KW-1185">Reference proteome</keyword>
<dbReference type="InterPro" id="IPR003656">
    <property type="entry name" value="Znf_BED"/>
</dbReference>
<gene>
    <name evidence="9" type="ORF">Cni_G16648</name>
</gene>
<dbReference type="PANTHER" id="PTHR46481">
    <property type="entry name" value="ZINC FINGER BED DOMAIN-CONTAINING PROTEIN 4"/>
    <property type="match status" value="1"/>
</dbReference>
<evidence type="ECO:0000256" key="4">
    <source>
        <dbReference type="ARBA" id="ARBA00023015"/>
    </source>
</evidence>
<organism evidence="9 10">
    <name type="scientific">Canna indica</name>
    <name type="common">Indian-shot</name>
    <dbReference type="NCBI Taxonomy" id="4628"/>
    <lineage>
        <taxon>Eukaryota</taxon>
        <taxon>Viridiplantae</taxon>
        <taxon>Streptophyta</taxon>
        <taxon>Embryophyta</taxon>
        <taxon>Tracheophyta</taxon>
        <taxon>Spermatophyta</taxon>
        <taxon>Magnoliopsida</taxon>
        <taxon>Liliopsida</taxon>
        <taxon>Zingiberales</taxon>
        <taxon>Cannaceae</taxon>
        <taxon>Canna</taxon>
    </lineage>
</organism>
<evidence type="ECO:0000313" key="9">
    <source>
        <dbReference type="EMBL" id="WOL07898.1"/>
    </source>
</evidence>
<evidence type="ECO:0000256" key="5">
    <source>
        <dbReference type="ARBA" id="ARBA00023163"/>
    </source>
</evidence>
<dbReference type="Pfam" id="PF02892">
    <property type="entry name" value="zf-BED"/>
    <property type="match status" value="1"/>
</dbReference>
<dbReference type="SUPFAM" id="SSF140996">
    <property type="entry name" value="Hermes dimerisation domain"/>
    <property type="match status" value="1"/>
</dbReference>
<evidence type="ECO:0000256" key="3">
    <source>
        <dbReference type="ARBA" id="ARBA00022833"/>
    </source>
</evidence>
<name>A0AAQ3KJ09_9LILI</name>
<dbReference type="GO" id="GO:0008270">
    <property type="term" value="F:zinc ion binding"/>
    <property type="evidence" value="ECO:0007669"/>
    <property type="project" value="UniProtKB-KW"/>
</dbReference>
<dbReference type="InterPro" id="IPR036236">
    <property type="entry name" value="Znf_C2H2_sf"/>
</dbReference>
<evidence type="ECO:0000259" key="8">
    <source>
        <dbReference type="PROSITE" id="PS50808"/>
    </source>
</evidence>
<keyword evidence="4" id="KW-0805">Transcription regulation</keyword>
<dbReference type="Proteomes" id="UP001327560">
    <property type="component" value="Chromosome 5"/>
</dbReference>
<dbReference type="SUPFAM" id="SSF57667">
    <property type="entry name" value="beta-beta-alpha zinc fingers"/>
    <property type="match status" value="1"/>
</dbReference>
<feature type="compositionally biased region" description="Basic and acidic residues" evidence="7">
    <location>
        <begin position="94"/>
        <end position="105"/>
    </location>
</feature>
<keyword evidence="2 6" id="KW-0863">Zinc-finger</keyword>
<dbReference type="SUPFAM" id="SSF53098">
    <property type="entry name" value="Ribonuclease H-like"/>
    <property type="match status" value="1"/>
</dbReference>
<sequence>MAEEISPNVDIGVDVLDNSNNLIESSSSGLGPTLKKRKAMKPRADVWNHYTRFTNKEGKLKGKCNYCGQEYACDTKQCGTSTLKAHLEKCFENPPNKEKQQKKQTEIGYTPNLTESGPGSNTMSTWKFDQAATRKSLARMIVKDEYPFSCVDGEGFRDFCATGMPRFQIPSRQTVSRDCYELYVAERLNLKKLLQLEYQRVCLTTDTWTSIQIINYMCITAHFIDRKWKVQKRILNFCPISSHRGENIGKAIEKCLNDWGIDKVMTITVDNASSNDTAVAFLKKKMKNWPDGCVMNGEFLHVRCFAHCMNLVVQDGLKLSNMSLTRVREAIRYIRQSPARLKRFKTCVEKEKIESKALLRLDVPTRWNSTYQMLEVALRFERAFERYHEEDPCFERDLLEGDGGGRPIDFDWIILKGLVQMLQIFYRVTLTVSGMISTTSNVYLHDIKEIAALLNEWVSDRSPYPEFWEMAVKMKEKWDNMQSSSLPRAPVVDVTFGTRRTIEKYKQKKQILGVENWIRLRKEKQVVDDLEEVEKLQEEFAKIDFAPPIIDIPN</sequence>
<evidence type="ECO:0000256" key="7">
    <source>
        <dbReference type="SAM" id="MobiDB-lite"/>
    </source>
</evidence>
<feature type="domain" description="BED-type" evidence="8">
    <location>
        <begin position="41"/>
        <end position="107"/>
    </location>
</feature>
<reference evidence="9 10" key="1">
    <citation type="submission" date="2023-10" db="EMBL/GenBank/DDBJ databases">
        <title>Chromosome-scale genome assembly provides insights into flower coloration mechanisms of Canna indica.</title>
        <authorList>
            <person name="Li C."/>
        </authorList>
    </citation>
    <scope>NUCLEOTIDE SEQUENCE [LARGE SCALE GENOMIC DNA]</scope>
    <source>
        <tissue evidence="9">Flower</tissue>
    </source>
</reference>
<dbReference type="EMBL" id="CP136894">
    <property type="protein sequence ID" value="WOL07898.1"/>
    <property type="molecule type" value="Genomic_DNA"/>
</dbReference>
<proteinExistence type="predicted"/>
<dbReference type="InterPro" id="IPR052035">
    <property type="entry name" value="ZnF_BED_domain_contain"/>
</dbReference>
<evidence type="ECO:0000313" key="10">
    <source>
        <dbReference type="Proteomes" id="UP001327560"/>
    </source>
</evidence>